<evidence type="ECO:0000313" key="10">
    <source>
        <dbReference type="Proteomes" id="UP000195437"/>
    </source>
</evidence>
<feature type="transmembrane region" description="Helical" evidence="7">
    <location>
        <begin position="92"/>
        <end position="114"/>
    </location>
</feature>
<evidence type="ECO:0000256" key="4">
    <source>
        <dbReference type="ARBA" id="ARBA00022692"/>
    </source>
</evidence>
<evidence type="ECO:0000313" key="9">
    <source>
        <dbReference type="EMBL" id="ARU63199.1"/>
    </source>
</evidence>
<gene>
    <name evidence="9" type="ORF">CBW65_21125</name>
</gene>
<dbReference type="PANTHER" id="PTHR32322:SF18">
    <property type="entry name" value="S-ADENOSYLMETHIONINE_S-ADENOSYLHOMOCYSTEINE TRANSPORTER"/>
    <property type="match status" value="1"/>
</dbReference>
<evidence type="ECO:0000256" key="5">
    <source>
        <dbReference type="ARBA" id="ARBA00022989"/>
    </source>
</evidence>
<feature type="transmembrane region" description="Helical" evidence="7">
    <location>
        <begin position="176"/>
        <end position="194"/>
    </location>
</feature>
<dbReference type="OrthoDB" id="34284at2"/>
<dbReference type="InterPro" id="IPR037185">
    <property type="entry name" value="EmrE-like"/>
</dbReference>
<dbReference type="KEGG" id="tum:CBW65_21125"/>
<feature type="transmembrane region" description="Helical" evidence="7">
    <location>
        <begin position="214"/>
        <end position="234"/>
    </location>
</feature>
<keyword evidence="5 7" id="KW-1133">Transmembrane helix</keyword>
<evidence type="ECO:0000259" key="8">
    <source>
        <dbReference type="Pfam" id="PF00892"/>
    </source>
</evidence>
<dbReference type="EMBL" id="CP021434">
    <property type="protein sequence ID" value="ARU63199.1"/>
    <property type="molecule type" value="Genomic_DNA"/>
</dbReference>
<dbReference type="GO" id="GO:0005886">
    <property type="term" value="C:plasma membrane"/>
    <property type="evidence" value="ECO:0007669"/>
    <property type="project" value="UniProtKB-SubCell"/>
</dbReference>
<evidence type="ECO:0000256" key="2">
    <source>
        <dbReference type="ARBA" id="ARBA00007362"/>
    </source>
</evidence>
<dbReference type="RefSeq" id="WP_087458543.1">
    <property type="nucleotide sequence ID" value="NZ_CP021434.1"/>
</dbReference>
<name>A0A1Y0IT87_9BACL</name>
<dbReference type="Proteomes" id="UP000195437">
    <property type="component" value="Chromosome"/>
</dbReference>
<feature type="domain" description="EamA" evidence="8">
    <location>
        <begin position="5"/>
        <end position="137"/>
    </location>
</feature>
<feature type="transmembrane region" description="Helical" evidence="7">
    <location>
        <begin position="123"/>
        <end position="143"/>
    </location>
</feature>
<proteinExistence type="inferred from homology"/>
<dbReference type="PANTHER" id="PTHR32322">
    <property type="entry name" value="INNER MEMBRANE TRANSPORTER"/>
    <property type="match status" value="1"/>
</dbReference>
<organism evidence="9 10">
    <name type="scientific">Tumebacillus avium</name>
    <dbReference type="NCBI Taxonomy" id="1903704"/>
    <lineage>
        <taxon>Bacteria</taxon>
        <taxon>Bacillati</taxon>
        <taxon>Bacillota</taxon>
        <taxon>Bacilli</taxon>
        <taxon>Bacillales</taxon>
        <taxon>Alicyclobacillaceae</taxon>
        <taxon>Tumebacillus</taxon>
    </lineage>
</organism>
<feature type="transmembrane region" description="Helical" evidence="7">
    <location>
        <begin position="246"/>
        <end position="265"/>
    </location>
</feature>
<sequence>MQRLIGALCLAGAAAIWGGTYVVSKYVLDYVPALTLVVVRFVIAALVLWLALRISGGDKVQKGDWGKIARYGLVGYTISISTQFIGTHLSTAHMGAVITSASPVCIALFAWLLLKEKLTFQKFGALLTATLGVLIVIGSDHGGEDGSNLLGNLFLVIAAVTWGLYSVLGKALTERYSALTVTFWATVFGVLFTLPLSAWEISVEGFSLPLGDPLIILGILFLAIVSTAVAFFLWAKGFELMDAGTAALFFFVQPIFGTFLGWLLLDEQLTPSFLVGSLLILVSVGISMRGDEKKKEEAAAL</sequence>
<comment type="similarity">
    <text evidence="2">Belongs to the EamA transporter family.</text>
</comment>
<evidence type="ECO:0000256" key="3">
    <source>
        <dbReference type="ARBA" id="ARBA00022475"/>
    </source>
</evidence>
<evidence type="ECO:0000256" key="1">
    <source>
        <dbReference type="ARBA" id="ARBA00004651"/>
    </source>
</evidence>
<feature type="transmembrane region" description="Helical" evidence="7">
    <location>
        <begin position="271"/>
        <end position="288"/>
    </location>
</feature>
<dbReference type="InterPro" id="IPR000620">
    <property type="entry name" value="EamA_dom"/>
</dbReference>
<protein>
    <submittedName>
        <fullName evidence="9">EamA family transporter</fullName>
    </submittedName>
</protein>
<reference evidence="10" key="1">
    <citation type="submission" date="2017-05" db="EMBL/GenBank/DDBJ databases">
        <authorList>
            <person name="Sung H."/>
        </authorList>
    </citation>
    <scope>NUCLEOTIDE SEQUENCE [LARGE SCALE GENOMIC DNA]</scope>
    <source>
        <strain evidence="10">AR23208</strain>
    </source>
</reference>
<comment type="subcellular location">
    <subcellularLocation>
        <location evidence="1">Cell membrane</location>
        <topology evidence="1">Multi-pass membrane protein</topology>
    </subcellularLocation>
</comment>
<accession>A0A1Y0IT87</accession>
<dbReference type="Pfam" id="PF00892">
    <property type="entry name" value="EamA"/>
    <property type="match status" value="2"/>
</dbReference>
<evidence type="ECO:0000256" key="6">
    <source>
        <dbReference type="ARBA" id="ARBA00023136"/>
    </source>
</evidence>
<keyword evidence="3" id="KW-1003">Cell membrane</keyword>
<dbReference type="AlphaFoldDB" id="A0A1Y0IT87"/>
<feature type="transmembrane region" description="Helical" evidence="7">
    <location>
        <begin position="68"/>
        <end position="86"/>
    </location>
</feature>
<keyword evidence="4 7" id="KW-0812">Transmembrane</keyword>
<keyword evidence="6 7" id="KW-0472">Membrane</keyword>
<feature type="transmembrane region" description="Helical" evidence="7">
    <location>
        <begin position="34"/>
        <end position="56"/>
    </location>
</feature>
<dbReference type="InterPro" id="IPR050638">
    <property type="entry name" value="AA-Vitamin_Transporters"/>
</dbReference>
<feature type="transmembrane region" description="Helical" evidence="7">
    <location>
        <begin position="149"/>
        <end position="169"/>
    </location>
</feature>
<dbReference type="SUPFAM" id="SSF103481">
    <property type="entry name" value="Multidrug resistance efflux transporter EmrE"/>
    <property type="match status" value="2"/>
</dbReference>
<feature type="domain" description="EamA" evidence="8">
    <location>
        <begin position="150"/>
        <end position="286"/>
    </location>
</feature>
<evidence type="ECO:0000256" key="7">
    <source>
        <dbReference type="SAM" id="Phobius"/>
    </source>
</evidence>
<keyword evidence="10" id="KW-1185">Reference proteome</keyword>